<dbReference type="EMBL" id="GBEZ01017090">
    <property type="protein sequence ID" value="JAC69217.1"/>
    <property type="molecule type" value="Transcribed_RNA"/>
</dbReference>
<accession>A0A061R8G2</accession>
<protein>
    <submittedName>
        <fullName evidence="1">Uncharacterized protein</fullName>
    </submittedName>
</protein>
<sequence length="40" mass="4483">YVAASLPAWCCHTFQLGISRPGRRKRLQVPGATKDEVTRL</sequence>
<proteinExistence type="predicted"/>
<gene>
    <name evidence="1" type="ORF">TSPGSL018_6893</name>
</gene>
<reference evidence="1" key="1">
    <citation type="submission" date="2014-05" db="EMBL/GenBank/DDBJ databases">
        <title>The transcriptome of the halophilic microalga Tetraselmis sp. GSL018 isolated from the Great Salt Lake, Utah.</title>
        <authorList>
            <person name="Jinkerson R.E."/>
            <person name="D'Adamo S."/>
            <person name="Posewitz M.C."/>
        </authorList>
    </citation>
    <scope>NUCLEOTIDE SEQUENCE</scope>
    <source>
        <strain evidence="1">GSL018</strain>
    </source>
</reference>
<organism evidence="1">
    <name type="scientific">Tetraselmis sp. GSL018</name>
    <dbReference type="NCBI Taxonomy" id="582737"/>
    <lineage>
        <taxon>Eukaryota</taxon>
        <taxon>Viridiplantae</taxon>
        <taxon>Chlorophyta</taxon>
        <taxon>core chlorophytes</taxon>
        <taxon>Chlorodendrophyceae</taxon>
        <taxon>Chlorodendrales</taxon>
        <taxon>Chlorodendraceae</taxon>
        <taxon>Tetraselmis</taxon>
    </lineage>
</organism>
<evidence type="ECO:0000313" key="1">
    <source>
        <dbReference type="EMBL" id="JAC69217.1"/>
    </source>
</evidence>
<name>A0A061R8G2_9CHLO</name>
<feature type="non-terminal residue" evidence="1">
    <location>
        <position position="1"/>
    </location>
</feature>
<dbReference type="AlphaFoldDB" id="A0A061R8G2"/>